<name>A0A3G6V7H6_9NEOP</name>
<protein>
    <submittedName>
        <fullName evidence="2">Chemosensory protein 10</fullName>
    </submittedName>
</protein>
<dbReference type="PANTHER" id="PTHR11257">
    <property type="entry name" value="CHEMOSENSORY PROTEIN-RELATED"/>
    <property type="match status" value="1"/>
</dbReference>
<dbReference type="EMBL" id="MH027984">
    <property type="protein sequence ID" value="AZB49402.1"/>
    <property type="molecule type" value="mRNA"/>
</dbReference>
<dbReference type="PANTHER" id="PTHR11257:SF13">
    <property type="entry name" value="GEO07322P1"/>
    <property type="match status" value="1"/>
</dbReference>
<dbReference type="InterPro" id="IPR036682">
    <property type="entry name" value="OS_D_A10/PebIII_sf"/>
</dbReference>
<dbReference type="AlphaFoldDB" id="A0A3G6V7H6"/>
<dbReference type="InterPro" id="IPR005055">
    <property type="entry name" value="A10/PebIII"/>
</dbReference>
<dbReference type="Gene3D" id="1.10.2080.10">
    <property type="entry name" value="Insect odorant-binding protein A10/Ejaculatory bulb-specific protein 3"/>
    <property type="match status" value="1"/>
</dbReference>
<feature type="signal peptide" evidence="1">
    <location>
        <begin position="1"/>
        <end position="16"/>
    </location>
</feature>
<sequence>MKTIMLVAFLVGLAIADEKYTTEHDDFDVDTLATNPEELKKFSGCFLDKNECNEVAEHFKKDLPEVFAQACGKCTDAQKHLLKKFLDAIKEKLPEDYEDFKKKFDPEGKYFGDVEKAINA</sequence>
<feature type="chain" id="PRO_5017940330" evidence="1">
    <location>
        <begin position="17"/>
        <end position="120"/>
    </location>
</feature>
<accession>A0A3G6V7H6</accession>
<evidence type="ECO:0000256" key="1">
    <source>
        <dbReference type="SAM" id="SignalP"/>
    </source>
</evidence>
<reference evidence="2" key="1">
    <citation type="journal article" date="2018" name="Comp. Biochem. Physiol. Part D Genomics Proteomics">
        <title>Candidate olfactory genes identified in Heortia vitessoides (Lepidoptera: Crambidae) by antennal transcriptome analysis.</title>
        <authorList>
            <person name="Cheng J."/>
            <person name="Wang C.Y."/>
            <person name="Lyu Z.H."/>
            <person name="Chen J.X."/>
            <person name="Tang L.P."/>
            <person name="Lin T."/>
        </authorList>
    </citation>
    <scope>NUCLEOTIDE SEQUENCE</scope>
</reference>
<organism evidence="2">
    <name type="scientific">Heortia vitessoides</name>
    <dbReference type="NCBI Taxonomy" id="1557813"/>
    <lineage>
        <taxon>Eukaryota</taxon>
        <taxon>Metazoa</taxon>
        <taxon>Ecdysozoa</taxon>
        <taxon>Arthropoda</taxon>
        <taxon>Hexapoda</taxon>
        <taxon>Insecta</taxon>
        <taxon>Pterygota</taxon>
        <taxon>Neoptera</taxon>
        <taxon>Endopterygota</taxon>
        <taxon>Lepidoptera</taxon>
        <taxon>Glossata</taxon>
        <taxon>Ditrysia</taxon>
        <taxon>Pyraloidea</taxon>
        <taxon>Crambidae</taxon>
        <taxon>Heortia</taxon>
    </lineage>
</organism>
<keyword evidence="1" id="KW-0732">Signal</keyword>
<proteinExistence type="evidence at transcript level"/>
<dbReference type="Pfam" id="PF03392">
    <property type="entry name" value="OS-D"/>
    <property type="match status" value="1"/>
</dbReference>
<evidence type="ECO:0000313" key="2">
    <source>
        <dbReference type="EMBL" id="AZB49402.1"/>
    </source>
</evidence>
<dbReference type="SUPFAM" id="SSF100910">
    <property type="entry name" value="Chemosensory protein Csp2"/>
    <property type="match status" value="1"/>
</dbReference>